<feature type="chain" id="PRO_5004129267" description="Quinoprotein dehydrogenase-associated SoxYZ-like carrier" evidence="1">
    <location>
        <begin position="24"/>
        <end position="258"/>
    </location>
</feature>
<dbReference type="STRING" id="1123367.GCA_000621305_03373"/>
<gene>
    <name evidence="4" type="ORF">C666_11530</name>
</gene>
<dbReference type="AlphaFoldDB" id="N6YXT1"/>
<reference evidence="4 5" key="1">
    <citation type="submission" date="2012-09" db="EMBL/GenBank/DDBJ databases">
        <title>Draft Genome Sequences of 6 Strains from Genus Thauera.</title>
        <authorList>
            <person name="Liu B."/>
            <person name="Shapleigh J.P."/>
            <person name="Frostegard A.H."/>
        </authorList>
    </citation>
    <scope>NUCLEOTIDE SEQUENCE [LARGE SCALE GENOMIC DNA]</scope>
    <source>
        <strain evidence="5">47Lol / DSM 12138</strain>
    </source>
</reference>
<feature type="domain" description="Ig-like SoxY" evidence="3">
    <location>
        <begin position="41"/>
        <end position="144"/>
    </location>
</feature>
<dbReference type="NCBIfam" id="TIGR04557">
    <property type="entry name" value="fuse_rel_SoxYZ"/>
    <property type="match status" value="1"/>
</dbReference>
<dbReference type="InterPro" id="IPR030831">
    <property type="entry name" value="Fuse-rel_SoxYZ"/>
</dbReference>
<keyword evidence="5" id="KW-1185">Reference proteome</keyword>
<evidence type="ECO:0008006" key="6">
    <source>
        <dbReference type="Google" id="ProtNLM"/>
    </source>
</evidence>
<dbReference type="Pfam" id="PF13501">
    <property type="entry name" value="SoxY"/>
    <property type="match status" value="1"/>
</dbReference>
<dbReference type="Proteomes" id="UP000013232">
    <property type="component" value="Unassembled WGS sequence"/>
</dbReference>
<proteinExistence type="predicted"/>
<evidence type="ECO:0000313" key="5">
    <source>
        <dbReference type="Proteomes" id="UP000013232"/>
    </source>
</evidence>
<name>N6YXT1_THAL4</name>
<dbReference type="Pfam" id="PF08770">
    <property type="entry name" value="SoxZ"/>
    <property type="match status" value="1"/>
</dbReference>
<dbReference type="InterPro" id="IPR032711">
    <property type="entry name" value="SoxY"/>
</dbReference>
<dbReference type="Gene3D" id="2.60.40.10">
    <property type="entry name" value="Immunoglobulins"/>
    <property type="match status" value="1"/>
</dbReference>
<keyword evidence="1" id="KW-0732">Signal</keyword>
<organism evidence="4 5">
    <name type="scientific">Thauera linaloolentis (strain DSM 12138 / JCM 21573 / CCUG 41526 / CIP 105981 / IAM 15112 / NBRC 102519 / 47Lol)</name>
    <dbReference type="NCBI Taxonomy" id="1123367"/>
    <lineage>
        <taxon>Bacteria</taxon>
        <taxon>Pseudomonadati</taxon>
        <taxon>Pseudomonadota</taxon>
        <taxon>Betaproteobacteria</taxon>
        <taxon>Rhodocyclales</taxon>
        <taxon>Zoogloeaceae</taxon>
        <taxon>Thauera</taxon>
    </lineage>
</organism>
<dbReference type="InterPro" id="IPR013783">
    <property type="entry name" value="Ig-like_fold"/>
</dbReference>
<feature type="domain" description="Sulphur oxidation protein SoxZ" evidence="2">
    <location>
        <begin position="173"/>
        <end position="251"/>
    </location>
</feature>
<evidence type="ECO:0000259" key="2">
    <source>
        <dbReference type="Pfam" id="PF08770"/>
    </source>
</evidence>
<evidence type="ECO:0000259" key="3">
    <source>
        <dbReference type="Pfam" id="PF13501"/>
    </source>
</evidence>
<evidence type="ECO:0000256" key="1">
    <source>
        <dbReference type="SAM" id="SignalP"/>
    </source>
</evidence>
<sequence length="258" mass="27559">MTLRGRLAGAALALMLAGPGVRAQDTDDPLGSPRWEEMRQTFFPGAEVVFDDRVRVSAPTTAEDALNVPVAVDLRRLQAVEEVVVFADFNPIVRALSYEPGGAHPGLAFRLKLQQSTPVRAAARTADGRWHVGGTWVNTTGGGCTLPSTGAGSPEWQQRLNQVSARLWPRVDGGTRLRLQVVHPMDTGLAAGIPVFHIETLDISNADGERLMRIRPAEPVAENPLFTIDIPPAAVGGGSLRISGRDNNGNPIMAEVAP</sequence>
<dbReference type="InterPro" id="IPR014880">
    <property type="entry name" value="SoxZ_dom"/>
</dbReference>
<dbReference type="OrthoDB" id="5343309at2"/>
<protein>
    <recommendedName>
        <fullName evidence="6">Quinoprotein dehydrogenase-associated SoxYZ-like carrier</fullName>
    </recommendedName>
</protein>
<comment type="caution">
    <text evidence="4">The sequence shown here is derived from an EMBL/GenBank/DDBJ whole genome shotgun (WGS) entry which is preliminary data.</text>
</comment>
<evidence type="ECO:0000313" key="4">
    <source>
        <dbReference type="EMBL" id="ENO87222.1"/>
    </source>
</evidence>
<dbReference type="eggNOG" id="COG5501">
    <property type="taxonomic scope" value="Bacteria"/>
</dbReference>
<accession>N6YXT1</accession>
<dbReference type="Gene3D" id="2.60.40.2470">
    <property type="entry name" value="SoxY domain"/>
    <property type="match status" value="1"/>
</dbReference>
<feature type="signal peptide" evidence="1">
    <location>
        <begin position="1"/>
        <end position="23"/>
    </location>
</feature>
<dbReference type="SUPFAM" id="SSF81296">
    <property type="entry name" value="E set domains"/>
    <property type="match status" value="1"/>
</dbReference>
<dbReference type="InterPro" id="IPR014756">
    <property type="entry name" value="Ig_E-set"/>
</dbReference>
<dbReference type="EMBL" id="AMXE01000041">
    <property type="protein sequence ID" value="ENO87222.1"/>
    <property type="molecule type" value="Genomic_DNA"/>
</dbReference>
<dbReference type="InterPro" id="IPR038162">
    <property type="entry name" value="SoxY_sf"/>
</dbReference>
<dbReference type="RefSeq" id="WP_004338829.1">
    <property type="nucleotide sequence ID" value="NZ_AMXE01000041.1"/>
</dbReference>